<gene>
    <name evidence="2" type="ORF">D9757_002516</name>
</gene>
<accession>A0A8H5MEZ6</accession>
<evidence type="ECO:0000313" key="2">
    <source>
        <dbReference type="EMBL" id="KAF5391553.1"/>
    </source>
</evidence>
<evidence type="ECO:0000313" key="3">
    <source>
        <dbReference type="Proteomes" id="UP000518752"/>
    </source>
</evidence>
<comment type="caution">
    <text evidence="2">The sequence shown here is derived from an EMBL/GenBank/DDBJ whole genome shotgun (WGS) entry which is preliminary data.</text>
</comment>
<feature type="compositionally biased region" description="Pro residues" evidence="1">
    <location>
        <begin position="58"/>
        <end position="68"/>
    </location>
</feature>
<reference evidence="2 3" key="1">
    <citation type="journal article" date="2020" name="ISME J.">
        <title>Uncovering the hidden diversity of litter-decomposition mechanisms in mushroom-forming fungi.</title>
        <authorList>
            <person name="Floudas D."/>
            <person name="Bentzer J."/>
            <person name="Ahren D."/>
            <person name="Johansson T."/>
            <person name="Persson P."/>
            <person name="Tunlid A."/>
        </authorList>
    </citation>
    <scope>NUCLEOTIDE SEQUENCE [LARGE SCALE GENOMIC DNA]</scope>
    <source>
        <strain evidence="2 3">CBS 406.79</strain>
    </source>
</reference>
<name>A0A8H5MEZ6_9AGAR</name>
<dbReference type="Proteomes" id="UP000518752">
    <property type="component" value="Unassembled WGS sequence"/>
</dbReference>
<feature type="compositionally biased region" description="Basic and acidic residues" evidence="1">
    <location>
        <begin position="94"/>
        <end position="108"/>
    </location>
</feature>
<proteinExistence type="predicted"/>
<feature type="compositionally biased region" description="Basic and acidic residues" evidence="1">
    <location>
        <begin position="240"/>
        <end position="251"/>
    </location>
</feature>
<dbReference type="AlphaFoldDB" id="A0A8H5MEZ6"/>
<protein>
    <submittedName>
        <fullName evidence="2">Uncharacterized protein</fullName>
    </submittedName>
</protein>
<dbReference type="EMBL" id="JAACJN010000009">
    <property type="protein sequence ID" value="KAF5391553.1"/>
    <property type="molecule type" value="Genomic_DNA"/>
</dbReference>
<feature type="region of interest" description="Disordered" evidence="1">
    <location>
        <begin position="217"/>
        <end position="317"/>
    </location>
</feature>
<evidence type="ECO:0000256" key="1">
    <source>
        <dbReference type="SAM" id="MobiDB-lite"/>
    </source>
</evidence>
<dbReference type="OrthoDB" id="432299at2759"/>
<organism evidence="2 3">
    <name type="scientific">Collybiopsis confluens</name>
    <dbReference type="NCBI Taxonomy" id="2823264"/>
    <lineage>
        <taxon>Eukaryota</taxon>
        <taxon>Fungi</taxon>
        <taxon>Dikarya</taxon>
        <taxon>Basidiomycota</taxon>
        <taxon>Agaricomycotina</taxon>
        <taxon>Agaricomycetes</taxon>
        <taxon>Agaricomycetidae</taxon>
        <taxon>Agaricales</taxon>
        <taxon>Marasmiineae</taxon>
        <taxon>Omphalotaceae</taxon>
        <taxon>Collybiopsis</taxon>
    </lineage>
</organism>
<feature type="region of interest" description="Disordered" evidence="1">
    <location>
        <begin position="50"/>
        <end position="73"/>
    </location>
</feature>
<feature type="region of interest" description="Disordered" evidence="1">
    <location>
        <begin position="92"/>
        <end position="112"/>
    </location>
</feature>
<sequence length="597" mass="65355">MPESFESENNSMLDSLAVGRAVNDYSTTNTYFTSSHDRAVSTSVPFTSLENRSKALPVTPPVPPPPGDPVILPVHAAPRHQKSDQDVEMLPAAEKPEDSARDCTDSDSKSPYSRSVRDVVLPLLMKNIRLRERVGKEDSSDVVRDVLQNVLTDEACHSITNQMLDVRRQLRETHTPPAASARNSALVLNGVSEPIPESPSKSSVAFFPPPPPQVNGVVRPSSEAFEDAPDISSPLKRRRIECTRNLPERSTDSLTPVPLSLNSTHVEISPRLPSHPVDRTSDQSGLPSSPPPRSHKNYSGPGSRGHSAPLDSLNTDIGHQNLSEGVVRSSTAPASSSYAPIAHVSCQSPSHSTSLPLSSSPILTSASPPHVSWNGISYSQNHHNDEDHLINHLDGKQPLPCHRVPGIWGFGLGLFQPGILEFTLEIDEETARKWHIHPYLEEQSETQLEKPDIQPQLEDKLAVQLLCLPFDLTIYPNNHLSNIPSDSHNRNKIWTAPHTWPSQGSLSIEVNHAEPCAKSWLPHDMEIGSGPLNITSAIQVGKNKIRCIQLLPLQHIFAIQASIVVETTSVEALQDDGEDCMSISAYSEQINHQTDHG</sequence>
<keyword evidence="3" id="KW-1185">Reference proteome</keyword>